<name>A0ABV7JLV9_9SPHI</name>
<dbReference type="InterPro" id="IPR036097">
    <property type="entry name" value="HisK_dim/P_sf"/>
</dbReference>
<evidence type="ECO:0000256" key="4">
    <source>
        <dbReference type="SAM" id="Phobius"/>
    </source>
</evidence>
<reference evidence="8" key="1">
    <citation type="journal article" date="2019" name="Int. J. Syst. Evol. Microbiol.">
        <title>The Global Catalogue of Microorganisms (GCM) 10K type strain sequencing project: providing services to taxonomists for standard genome sequencing and annotation.</title>
        <authorList>
            <consortium name="The Broad Institute Genomics Platform"/>
            <consortium name="The Broad Institute Genome Sequencing Center for Infectious Disease"/>
            <person name="Wu L."/>
            <person name="Ma J."/>
        </authorList>
    </citation>
    <scope>NUCLEOTIDE SEQUENCE [LARGE SCALE GENOMIC DNA]</scope>
    <source>
        <strain evidence="8">KCTC 52416</strain>
    </source>
</reference>
<dbReference type="InterPro" id="IPR011123">
    <property type="entry name" value="Y_Y_Y"/>
</dbReference>
<feature type="signal peptide" evidence="5">
    <location>
        <begin position="1"/>
        <end position="21"/>
    </location>
</feature>
<keyword evidence="8" id="KW-1185">Reference proteome</keyword>
<feature type="domain" description="Histidine kinase" evidence="6">
    <location>
        <begin position="831"/>
        <end position="1047"/>
    </location>
</feature>
<keyword evidence="4" id="KW-0812">Transmembrane</keyword>
<dbReference type="SMART" id="SM00387">
    <property type="entry name" value="HATPase_c"/>
    <property type="match status" value="1"/>
</dbReference>
<dbReference type="SUPFAM" id="SSF50998">
    <property type="entry name" value="Quinoprotein alcohol dehydrogenase-like"/>
    <property type="match status" value="1"/>
</dbReference>
<dbReference type="SUPFAM" id="SSF55874">
    <property type="entry name" value="ATPase domain of HSP90 chaperone/DNA topoisomerase II/histidine kinase"/>
    <property type="match status" value="1"/>
</dbReference>
<comment type="catalytic activity">
    <reaction evidence="1">
        <text>ATP + protein L-histidine = ADP + protein N-phospho-L-histidine.</text>
        <dbReference type="EC" id="2.7.13.3"/>
    </reaction>
</comment>
<dbReference type="Gene3D" id="1.10.287.130">
    <property type="match status" value="1"/>
</dbReference>
<keyword evidence="4" id="KW-1133">Transmembrane helix</keyword>
<feature type="transmembrane region" description="Helical" evidence="4">
    <location>
        <begin position="773"/>
        <end position="795"/>
    </location>
</feature>
<dbReference type="Pfam" id="PF07494">
    <property type="entry name" value="Reg_prop"/>
    <property type="match status" value="5"/>
</dbReference>
<dbReference type="SUPFAM" id="SSF101898">
    <property type="entry name" value="NHL repeat"/>
    <property type="match status" value="1"/>
</dbReference>
<dbReference type="InterPro" id="IPR036890">
    <property type="entry name" value="HATPase_C_sf"/>
</dbReference>
<dbReference type="PANTHER" id="PTHR43547:SF2">
    <property type="entry name" value="HYBRID SIGNAL TRANSDUCTION HISTIDINE KINASE C"/>
    <property type="match status" value="1"/>
</dbReference>
<dbReference type="InterPro" id="IPR005467">
    <property type="entry name" value="His_kinase_dom"/>
</dbReference>
<dbReference type="Gene3D" id="2.60.40.10">
    <property type="entry name" value="Immunoglobulins"/>
    <property type="match status" value="1"/>
</dbReference>
<evidence type="ECO:0000259" key="6">
    <source>
        <dbReference type="PROSITE" id="PS50109"/>
    </source>
</evidence>
<organism evidence="7 8">
    <name type="scientific">Parapedobacter deserti</name>
    <dbReference type="NCBI Taxonomy" id="1912957"/>
    <lineage>
        <taxon>Bacteria</taxon>
        <taxon>Pseudomonadati</taxon>
        <taxon>Bacteroidota</taxon>
        <taxon>Sphingobacteriia</taxon>
        <taxon>Sphingobacteriales</taxon>
        <taxon>Sphingobacteriaceae</taxon>
        <taxon>Parapedobacter</taxon>
    </lineage>
</organism>
<feature type="chain" id="PRO_5047263558" description="histidine kinase" evidence="5">
    <location>
        <begin position="22"/>
        <end position="1061"/>
    </location>
</feature>
<dbReference type="SUPFAM" id="SSF47384">
    <property type="entry name" value="Homodimeric domain of signal transducing histidine kinase"/>
    <property type="match status" value="1"/>
</dbReference>
<evidence type="ECO:0000256" key="2">
    <source>
        <dbReference type="ARBA" id="ARBA00012438"/>
    </source>
</evidence>
<dbReference type="EC" id="2.7.13.3" evidence="2"/>
<dbReference type="InterPro" id="IPR004358">
    <property type="entry name" value="Sig_transdc_His_kin-like_C"/>
</dbReference>
<evidence type="ECO:0000313" key="8">
    <source>
        <dbReference type="Proteomes" id="UP001595526"/>
    </source>
</evidence>
<dbReference type="RefSeq" id="WP_379024331.1">
    <property type="nucleotide sequence ID" value="NZ_JBHRTA010000038.1"/>
</dbReference>
<proteinExistence type="predicted"/>
<dbReference type="Gene3D" id="2.130.10.10">
    <property type="entry name" value="YVTN repeat-like/Quinoprotein amine dehydrogenase"/>
    <property type="match status" value="2"/>
</dbReference>
<sequence>MKSYVLKYLLCACASVSSAFAQPFYFSHYQVEQGLSNNAVLCSVQDEMGFMWFGTKDGLNRFDGYSFKVFHSDPDNLNGLGSNFVRALLADDTGHIWVGTDQGIYLFDPKSETFSLFHPSITNEILDIQCDRAGNIWFIDNLMLYRYAAATDRLTQVSDLQSPVTSFGIMATGEVWLGTIHGELIHYHPIDGIQSRHSLFDRSPPVVSQWVEKIHCSNNGFLLVGTTKQGLKAFDTVTATYRDLVTQDEYGSDIFVRDIIENRDDEYWIATESGIFIYQYSSGQYTNLRKQRGNPWALSDNAVYTLCKDSEHNIWAGTYFGGLNHYALNNTFFEKFFPLGDGTNTISGNAVREICADGRGHLWIGTEDAGLNKMDIANGRIISYHPTGHQGSLAYSNIHGLLITGDTLWVGTFEHGLDLLDINTGKVIRHFNAEGKKGALKNNFIFNIYRTSRGAILLATGQGLYEYAGAGNGFRLATGFPGHIFYTTLFEDSQGTIWAGTWRDGLYYFNPKTGEKGLFVHRADEPSSIGSNRVNRIFEDSSRTIWVATEGGLCRLNPVNDTFRRFGTAQGMPSNLILAMLEDADNKLWVTTSKGLVRFDIATEEIKVFTQANGLLSDQFNYNSAYQAPDGTLYFGSVKGLVRFNPANYRESSFQPPVYITGIQVYNRELEINKKASPLRQSITFTDHIELKHNQSSFSIDFAALSFVSPRMTEYAYKMEGLDKEWTHIRANRKAYFTKLPPGDYVFRVNVANSWGGFKGKETNLRITVLPPVWASLPAYLLYGLLVLIATWYSIRSYHHRVKEKNKRKLELIRHRKEEELYRAKIDFFTNVTHEIRTPLTLIKAPLEKVMKKAEELPTVKRHLQTMERNTERLLELTDQLLDFRKTEVTGYRLNFIPVSINELLAENCRSFKLVASQKKIGLKLDLPAKPCVAFVDKEAVTQIIGNLLTNGLKYAERTIYVSLMKQTPADTTFTVVVKNDGYLIPAEMREKIFETFVRLKATGSQQGTGLGLALARSLAQLHNGTLRLGAPENGMNVFILTLPLEQQQNGTQNGTDISES</sequence>
<evidence type="ECO:0000256" key="5">
    <source>
        <dbReference type="SAM" id="SignalP"/>
    </source>
</evidence>
<dbReference type="Pfam" id="PF02518">
    <property type="entry name" value="HATPase_c"/>
    <property type="match status" value="1"/>
</dbReference>
<dbReference type="PRINTS" id="PR00344">
    <property type="entry name" value="BCTRLSENSOR"/>
</dbReference>
<dbReference type="PROSITE" id="PS50109">
    <property type="entry name" value="HIS_KIN"/>
    <property type="match status" value="1"/>
</dbReference>
<accession>A0ABV7JLV9</accession>
<dbReference type="InterPro" id="IPR003661">
    <property type="entry name" value="HisK_dim/P_dom"/>
</dbReference>
<dbReference type="InterPro" id="IPR011110">
    <property type="entry name" value="Reg_prop"/>
</dbReference>
<dbReference type="CDD" id="cd00075">
    <property type="entry name" value="HATPase"/>
    <property type="match status" value="1"/>
</dbReference>
<dbReference type="Proteomes" id="UP001595526">
    <property type="component" value="Unassembled WGS sequence"/>
</dbReference>
<dbReference type="Gene3D" id="3.30.565.10">
    <property type="entry name" value="Histidine kinase-like ATPase, C-terminal domain"/>
    <property type="match status" value="1"/>
</dbReference>
<dbReference type="EMBL" id="JBHRTA010000038">
    <property type="protein sequence ID" value="MFC3199069.1"/>
    <property type="molecule type" value="Genomic_DNA"/>
</dbReference>
<protein>
    <recommendedName>
        <fullName evidence="2">histidine kinase</fullName>
        <ecNumber evidence="2">2.7.13.3</ecNumber>
    </recommendedName>
</protein>
<keyword evidence="4" id="KW-0472">Membrane</keyword>
<dbReference type="InterPro" id="IPR015943">
    <property type="entry name" value="WD40/YVTN_repeat-like_dom_sf"/>
</dbReference>
<evidence type="ECO:0000256" key="1">
    <source>
        <dbReference type="ARBA" id="ARBA00000085"/>
    </source>
</evidence>
<dbReference type="Pfam" id="PF07495">
    <property type="entry name" value="Y_Y_Y"/>
    <property type="match status" value="1"/>
</dbReference>
<comment type="caution">
    <text evidence="7">The sequence shown here is derived from an EMBL/GenBank/DDBJ whole genome shotgun (WGS) entry which is preliminary data.</text>
</comment>
<dbReference type="SMART" id="SM00388">
    <property type="entry name" value="HisKA"/>
    <property type="match status" value="1"/>
</dbReference>
<keyword evidence="3" id="KW-0597">Phosphoprotein</keyword>
<dbReference type="PANTHER" id="PTHR43547">
    <property type="entry name" value="TWO-COMPONENT HISTIDINE KINASE"/>
    <property type="match status" value="1"/>
</dbReference>
<dbReference type="InterPro" id="IPR013783">
    <property type="entry name" value="Ig-like_fold"/>
</dbReference>
<dbReference type="CDD" id="cd00082">
    <property type="entry name" value="HisKA"/>
    <property type="match status" value="1"/>
</dbReference>
<dbReference type="InterPro" id="IPR003594">
    <property type="entry name" value="HATPase_dom"/>
</dbReference>
<evidence type="ECO:0000256" key="3">
    <source>
        <dbReference type="ARBA" id="ARBA00022553"/>
    </source>
</evidence>
<evidence type="ECO:0000313" key="7">
    <source>
        <dbReference type="EMBL" id="MFC3199069.1"/>
    </source>
</evidence>
<dbReference type="Pfam" id="PF00512">
    <property type="entry name" value="HisKA"/>
    <property type="match status" value="1"/>
</dbReference>
<gene>
    <name evidence="7" type="ORF">ACFOET_15700</name>
</gene>
<keyword evidence="5" id="KW-0732">Signal</keyword>
<dbReference type="InterPro" id="IPR011047">
    <property type="entry name" value="Quinoprotein_ADH-like_sf"/>
</dbReference>